<evidence type="ECO:0000256" key="1">
    <source>
        <dbReference type="ARBA" id="ARBA00022723"/>
    </source>
</evidence>
<feature type="region of interest" description="Disordered" evidence="7">
    <location>
        <begin position="127"/>
        <end position="151"/>
    </location>
</feature>
<evidence type="ECO:0000313" key="9">
    <source>
        <dbReference type="EMBL" id="KAK3380138.1"/>
    </source>
</evidence>
<gene>
    <name evidence="9" type="ORF">B0T24DRAFT_696484</name>
</gene>
<dbReference type="PANTHER" id="PTHR31944">
    <property type="entry name" value="HEME-RESPONSIVE ZINC FINGER TRANSCRIPTION FACTOR HAP1"/>
    <property type="match status" value="1"/>
</dbReference>
<sequence length="787" mass="86040">MQNPPKKRRRPALACEQCRLRKVRCDRTSPCATCTRLGNPECTYVPPPPLGASRRPRPAAVPAAGAGAGASLEASVAGSYSGTSLAVNKGPLPPGSGSYPTPSIASSAATIDSLERRLKQLERELQSALGRQPSPSPPRTRDQSPPLYAPAASTDVERTFVSLPIRGTMSKTRFFGQSHWVHGTTMTSSSSTAWFLKIMDLARQDKTFETYTEKCKSIGRAIKARRVPPLSALAVGMSVPTRPVADTLINGYLRTFETVYRILHVPSFLAEYERYWEQPQMATQAFIVLMQVCMAIGACFHDDTYSLRAQATGWIYEALVWLVLPPEKARLSIPGLQIMCLLQLAKQTAGVGGDLTWISAGSLLRAAMHTGLHHDPDTLVPMPRLRAELRRRLWTTILEICLQASLDAGGLPLISLSNFDTKPPTNINDEEVVLGQNGSTDVAVATDSAGPSSSFSHVSVQIALFKSFATRLTIANLINDPQVSSKSPKYHETLRLSAELVAENRALMQRLRSFPSDELGAEGVSIFQFRLLEMTMNRYLLALHLSWWHDGLHSPTHYFSRKTSVDAALTLVALARNTTADQVLDNGLSPEQQHLAPTSSASDFDRFIICGSGFPRSMLIQACLVVSLEYLSRKEEDRNNPGTVVKSPSGEAELHAVFDWVTDWWKNRIRAGETNVKSYVFGPMLIPYVDVLESGTDSEAGTALIIQQATGRAIECYEMLKTVAKNMGMIIDDGGGDSGDGTAQNQTDDNSEIFGAKSFTGGFLDDWDWGWDSDVVSLSPPPFDVES</sequence>
<reference evidence="9" key="2">
    <citation type="submission" date="2023-06" db="EMBL/GenBank/DDBJ databases">
        <authorList>
            <consortium name="Lawrence Berkeley National Laboratory"/>
            <person name="Haridas S."/>
            <person name="Hensen N."/>
            <person name="Bonometti L."/>
            <person name="Westerberg I."/>
            <person name="Brannstrom I.O."/>
            <person name="Guillou S."/>
            <person name="Cros-Aarteil S."/>
            <person name="Calhoun S."/>
            <person name="Kuo A."/>
            <person name="Mondo S."/>
            <person name="Pangilinan J."/>
            <person name="Riley R."/>
            <person name="Labutti K."/>
            <person name="Andreopoulos B."/>
            <person name="Lipzen A."/>
            <person name="Chen C."/>
            <person name="Yanf M."/>
            <person name="Daum C."/>
            <person name="Ng V."/>
            <person name="Clum A."/>
            <person name="Steindorff A."/>
            <person name="Ohm R."/>
            <person name="Martin F."/>
            <person name="Silar P."/>
            <person name="Natvig D."/>
            <person name="Lalanne C."/>
            <person name="Gautier V."/>
            <person name="Ament-Velasquez S.L."/>
            <person name="Kruys A."/>
            <person name="Hutchinson M.I."/>
            <person name="Powell A.J."/>
            <person name="Barry K."/>
            <person name="Miller A.N."/>
            <person name="Grigoriev I.V."/>
            <person name="Debuchy R."/>
            <person name="Gladieux P."/>
            <person name="Thoren M.H."/>
            <person name="Johannesson H."/>
        </authorList>
    </citation>
    <scope>NUCLEOTIDE SEQUENCE</scope>
    <source>
        <strain evidence="9">CBS 958.72</strain>
    </source>
</reference>
<dbReference type="GO" id="GO:0005634">
    <property type="term" value="C:nucleus"/>
    <property type="evidence" value="ECO:0007669"/>
    <property type="project" value="TreeGrafter"/>
</dbReference>
<dbReference type="EMBL" id="JAULSN010000002">
    <property type="protein sequence ID" value="KAK3380138.1"/>
    <property type="molecule type" value="Genomic_DNA"/>
</dbReference>
<dbReference type="Proteomes" id="UP001287356">
    <property type="component" value="Unassembled WGS sequence"/>
</dbReference>
<dbReference type="GO" id="GO:0000978">
    <property type="term" value="F:RNA polymerase II cis-regulatory region sequence-specific DNA binding"/>
    <property type="evidence" value="ECO:0007669"/>
    <property type="project" value="TreeGrafter"/>
</dbReference>
<dbReference type="PROSITE" id="PS50048">
    <property type="entry name" value="ZN2_CY6_FUNGAL_2"/>
    <property type="match status" value="1"/>
</dbReference>
<keyword evidence="3" id="KW-0805">Transcription regulation</keyword>
<dbReference type="PANTHER" id="PTHR31944:SF131">
    <property type="entry name" value="HEME-RESPONSIVE ZINC FINGER TRANSCRIPTION FACTOR HAP1"/>
    <property type="match status" value="1"/>
</dbReference>
<comment type="caution">
    <text evidence="9">The sequence shown here is derived from an EMBL/GenBank/DDBJ whole genome shotgun (WGS) entry which is preliminary data.</text>
</comment>
<dbReference type="SMART" id="SM00066">
    <property type="entry name" value="GAL4"/>
    <property type="match status" value="1"/>
</dbReference>
<keyword evidence="1" id="KW-0479">Metal-binding</keyword>
<dbReference type="InterPro" id="IPR007219">
    <property type="entry name" value="XnlR_reg_dom"/>
</dbReference>
<dbReference type="InterPro" id="IPR001138">
    <property type="entry name" value="Zn2Cys6_DnaBD"/>
</dbReference>
<dbReference type="GO" id="GO:0001228">
    <property type="term" value="F:DNA-binding transcription activator activity, RNA polymerase II-specific"/>
    <property type="evidence" value="ECO:0007669"/>
    <property type="project" value="TreeGrafter"/>
</dbReference>
<dbReference type="GO" id="GO:0006351">
    <property type="term" value="P:DNA-templated transcription"/>
    <property type="evidence" value="ECO:0007669"/>
    <property type="project" value="InterPro"/>
</dbReference>
<feature type="compositionally biased region" description="Low complexity" evidence="7">
    <location>
        <begin position="58"/>
        <end position="68"/>
    </location>
</feature>
<dbReference type="InterPro" id="IPR051430">
    <property type="entry name" value="Fungal_TF_Env_Response"/>
</dbReference>
<name>A0AAE0TU58_9PEZI</name>
<organism evidence="9 10">
    <name type="scientific">Lasiosphaeria ovina</name>
    <dbReference type="NCBI Taxonomy" id="92902"/>
    <lineage>
        <taxon>Eukaryota</taxon>
        <taxon>Fungi</taxon>
        <taxon>Dikarya</taxon>
        <taxon>Ascomycota</taxon>
        <taxon>Pezizomycotina</taxon>
        <taxon>Sordariomycetes</taxon>
        <taxon>Sordariomycetidae</taxon>
        <taxon>Sordariales</taxon>
        <taxon>Lasiosphaeriaceae</taxon>
        <taxon>Lasiosphaeria</taxon>
    </lineage>
</organism>
<dbReference type="SMART" id="SM00906">
    <property type="entry name" value="Fungal_trans"/>
    <property type="match status" value="1"/>
</dbReference>
<dbReference type="PROSITE" id="PS00463">
    <property type="entry name" value="ZN2_CY6_FUNGAL_1"/>
    <property type="match status" value="1"/>
</dbReference>
<evidence type="ECO:0000256" key="5">
    <source>
        <dbReference type="ARBA" id="ARBA00023163"/>
    </source>
</evidence>
<dbReference type="Pfam" id="PF00172">
    <property type="entry name" value="Zn_clus"/>
    <property type="match status" value="1"/>
</dbReference>
<keyword evidence="4" id="KW-0238">DNA-binding</keyword>
<accession>A0AAE0TU58</accession>
<evidence type="ECO:0000256" key="3">
    <source>
        <dbReference type="ARBA" id="ARBA00023015"/>
    </source>
</evidence>
<protein>
    <recommendedName>
        <fullName evidence="8">Zn(2)-C6 fungal-type domain-containing protein</fullName>
    </recommendedName>
</protein>
<dbReference type="Gene3D" id="4.10.240.10">
    <property type="entry name" value="Zn(2)-C6 fungal-type DNA-binding domain"/>
    <property type="match status" value="1"/>
</dbReference>
<dbReference type="SUPFAM" id="SSF57701">
    <property type="entry name" value="Zn2/Cys6 DNA-binding domain"/>
    <property type="match status" value="1"/>
</dbReference>
<dbReference type="CDD" id="cd12148">
    <property type="entry name" value="fungal_TF_MHR"/>
    <property type="match status" value="1"/>
</dbReference>
<evidence type="ECO:0000256" key="2">
    <source>
        <dbReference type="ARBA" id="ARBA00022833"/>
    </source>
</evidence>
<evidence type="ECO:0000259" key="8">
    <source>
        <dbReference type="PROSITE" id="PS50048"/>
    </source>
</evidence>
<dbReference type="AlphaFoldDB" id="A0AAE0TU58"/>
<dbReference type="CDD" id="cd00067">
    <property type="entry name" value="GAL4"/>
    <property type="match status" value="1"/>
</dbReference>
<keyword evidence="10" id="KW-1185">Reference proteome</keyword>
<reference evidence="9" key="1">
    <citation type="journal article" date="2023" name="Mol. Phylogenet. Evol.">
        <title>Genome-scale phylogeny and comparative genomics of the fungal order Sordariales.</title>
        <authorList>
            <person name="Hensen N."/>
            <person name="Bonometti L."/>
            <person name="Westerberg I."/>
            <person name="Brannstrom I.O."/>
            <person name="Guillou S."/>
            <person name="Cros-Aarteil S."/>
            <person name="Calhoun S."/>
            <person name="Haridas S."/>
            <person name="Kuo A."/>
            <person name="Mondo S."/>
            <person name="Pangilinan J."/>
            <person name="Riley R."/>
            <person name="LaButti K."/>
            <person name="Andreopoulos B."/>
            <person name="Lipzen A."/>
            <person name="Chen C."/>
            <person name="Yan M."/>
            <person name="Daum C."/>
            <person name="Ng V."/>
            <person name="Clum A."/>
            <person name="Steindorff A."/>
            <person name="Ohm R.A."/>
            <person name="Martin F."/>
            <person name="Silar P."/>
            <person name="Natvig D.O."/>
            <person name="Lalanne C."/>
            <person name="Gautier V."/>
            <person name="Ament-Velasquez S.L."/>
            <person name="Kruys A."/>
            <person name="Hutchinson M.I."/>
            <person name="Powell A.J."/>
            <person name="Barry K."/>
            <person name="Miller A.N."/>
            <person name="Grigoriev I.V."/>
            <person name="Debuchy R."/>
            <person name="Gladieux P."/>
            <person name="Hiltunen Thoren M."/>
            <person name="Johannesson H."/>
        </authorList>
    </citation>
    <scope>NUCLEOTIDE SEQUENCE</scope>
    <source>
        <strain evidence="9">CBS 958.72</strain>
    </source>
</reference>
<dbReference type="Pfam" id="PF04082">
    <property type="entry name" value="Fungal_trans"/>
    <property type="match status" value="1"/>
</dbReference>
<evidence type="ECO:0000256" key="4">
    <source>
        <dbReference type="ARBA" id="ARBA00023125"/>
    </source>
</evidence>
<dbReference type="GO" id="GO:0008270">
    <property type="term" value="F:zinc ion binding"/>
    <property type="evidence" value="ECO:0007669"/>
    <property type="project" value="InterPro"/>
</dbReference>
<feature type="region of interest" description="Disordered" evidence="7">
    <location>
        <begin position="44"/>
        <end position="68"/>
    </location>
</feature>
<evidence type="ECO:0000313" key="10">
    <source>
        <dbReference type="Proteomes" id="UP001287356"/>
    </source>
</evidence>
<keyword evidence="2" id="KW-0862">Zinc</keyword>
<dbReference type="InterPro" id="IPR036864">
    <property type="entry name" value="Zn2-C6_fun-type_DNA-bd_sf"/>
</dbReference>
<evidence type="ECO:0000256" key="7">
    <source>
        <dbReference type="SAM" id="MobiDB-lite"/>
    </source>
</evidence>
<proteinExistence type="predicted"/>
<feature type="domain" description="Zn(2)-C6 fungal-type" evidence="8">
    <location>
        <begin position="14"/>
        <end position="44"/>
    </location>
</feature>
<keyword evidence="6" id="KW-0539">Nucleus</keyword>
<evidence type="ECO:0000256" key="6">
    <source>
        <dbReference type="ARBA" id="ARBA00023242"/>
    </source>
</evidence>
<keyword evidence="5" id="KW-0804">Transcription</keyword>